<dbReference type="GO" id="GO:0005634">
    <property type="term" value="C:nucleus"/>
    <property type="evidence" value="ECO:0007669"/>
    <property type="project" value="UniProtKB-SubCell"/>
</dbReference>
<dbReference type="PANTHER" id="PTHR22812">
    <property type="entry name" value="CHROMOBOX PROTEIN"/>
    <property type="match status" value="1"/>
</dbReference>
<dbReference type="Gene3D" id="2.40.50.40">
    <property type="match status" value="1"/>
</dbReference>
<keyword evidence="5" id="KW-1185">Reference proteome</keyword>
<sequence length="252" mass="29112">MNHLAFLEVLMRELPAQLRDAKYLADVFEYLLTYKSMGDFTAYQLLLNLSYSDVIHFSEHDFVVIGLGSRRGLQRCIRDAIPRSVEVDIVRWMQITQHEHFERLGIKFNGLGPNRLPMMLCDIEHTLCELDKYIRQCTKKSPGRTFVPSGKLGKLGKIRLPKAWSNKSRLVLRIKSQTEAEAEVLEKFTVESIQGHRVVDGVREFHVFWEGYSEDEATWEPEDSLMEDAPGVVHAYLKTIQGRVSSLRLSER</sequence>
<evidence type="ECO:0000313" key="4">
    <source>
        <dbReference type="EMBL" id="KAG6378807.1"/>
    </source>
</evidence>
<name>A0A8I2YW91_9AGAM</name>
<dbReference type="GO" id="GO:0006338">
    <property type="term" value="P:chromatin remodeling"/>
    <property type="evidence" value="ECO:0007669"/>
    <property type="project" value="UniProtKB-ARBA"/>
</dbReference>
<dbReference type="EMBL" id="JAGFBS010000006">
    <property type="protein sequence ID" value="KAG6378807.1"/>
    <property type="molecule type" value="Genomic_DNA"/>
</dbReference>
<evidence type="ECO:0000256" key="2">
    <source>
        <dbReference type="ARBA" id="ARBA00023242"/>
    </source>
</evidence>
<dbReference type="PROSITE" id="PS50013">
    <property type="entry name" value="CHROMO_2"/>
    <property type="match status" value="1"/>
</dbReference>
<dbReference type="AlphaFoldDB" id="A0A8I2YW91"/>
<dbReference type="InterPro" id="IPR000953">
    <property type="entry name" value="Chromo/chromo_shadow_dom"/>
</dbReference>
<comment type="subcellular location">
    <subcellularLocation>
        <location evidence="1">Nucleus</location>
    </subcellularLocation>
</comment>
<accession>A0A8I2YW91</accession>
<reference evidence="4" key="1">
    <citation type="submission" date="2021-03" db="EMBL/GenBank/DDBJ databases">
        <title>Evolutionary innovations through gain and loss of genes in the ectomycorrhizal Boletales.</title>
        <authorList>
            <person name="Wu G."/>
            <person name="Miyauchi S."/>
            <person name="Morin E."/>
            <person name="Yang Z.-L."/>
            <person name="Xu J."/>
            <person name="Martin F.M."/>
        </authorList>
    </citation>
    <scope>NUCLEOTIDE SEQUENCE</scope>
    <source>
        <strain evidence="4">BR01</strain>
    </source>
</reference>
<dbReference type="SUPFAM" id="SSF54160">
    <property type="entry name" value="Chromo domain-like"/>
    <property type="match status" value="1"/>
</dbReference>
<comment type="caution">
    <text evidence="4">The sequence shown here is derived from an EMBL/GenBank/DDBJ whole genome shotgun (WGS) entry which is preliminary data.</text>
</comment>
<feature type="domain" description="Chromo" evidence="3">
    <location>
        <begin position="188"/>
        <end position="248"/>
    </location>
</feature>
<dbReference type="InterPro" id="IPR016197">
    <property type="entry name" value="Chromo-like_dom_sf"/>
</dbReference>
<dbReference type="InterPro" id="IPR051219">
    <property type="entry name" value="Heterochromatin_chromo-domain"/>
</dbReference>
<protein>
    <recommendedName>
        <fullName evidence="3">Chromo domain-containing protein</fullName>
    </recommendedName>
</protein>
<dbReference type="Proteomes" id="UP000683000">
    <property type="component" value="Unassembled WGS sequence"/>
</dbReference>
<gene>
    <name evidence="4" type="ORF">JVT61DRAFT_13084</name>
</gene>
<dbReference type="CDD" id="cd00024">
    <property type="entry name" value="CD_CSD"/>
    <property type="match status" value="1"/>
</dbReference>
<dbReference type="Pfam" id="PF00385">
    <property type="entry name" value="Chromo"/>
    <property type="match status" value="1"/>
</dbReference>
<dbReference type="InterPro" id="IPR040684">
    <property type="entry name" value="HMUDK_hel"/>
</dbReference>
<evidence type="ECO:0000256" key="1">
    <source>
        <dbReference type="ARBA" id="ARBA00004123"/>
    </source>
</evidence>
<dbReference type="Pfam" id="PF18723">
    <property type="entry name" value="HMUDK_hel"/>
    <property type="match status" value="1"/>
</dbReference>
<evidence type="ECO:0000259" key="3">
    <source>
        <dbReference type="PROSITE" id="PS50013"/>
    </source>
</evidence>
<organism evidence="4 5">
    <name type="scientific">Boletus reticuloceps</name>
    <dbReference type="NCBI Taxonomy" id="495285"/>
    <lineage>
        <taxon>Eukaryota</taxon>
        <taxon>Fungi</taxon>
        <taxon>Dikarya</taxon>
        <taxon>Basidiomycota</taxon>
        <taxon>Agaricomycotina</taxon>
        <taxon>Agaricomycetes</taxon>
        <taxon>Agaricomycetidae</taxon>
        <taxon>Boletales</taxon>
        <taxon>Boletineae</taxon>
        <taxon>Boletaceae</taxon>
        <taxon>Boletoideae</taxon>
        <taxon>Boletus</taxon>
    </lineage>
</organism>
<evidence type="ECO:0000313" key="5">
    <source>
        <dbReference type="Proteomes" id="UP000683000"/>
    </source>
</evidence>
<dbReference type="SMART" id="SM00298">
    <property type="entry name" value="CHROMO"/>
    <property type="match status" value="1"/>
</dbReference>
<dbReference type="InterPro" id="IPR023780">
    <property type="entry name" value="Chromo_domain"/>
</dbReference>
<dbReference type="OrthoDB" id="433924at2759"/>
<keyword evidence="2" id="KW-0539">Nucleus</keyword>
<proteinExistence type="predicted"/>